<dbReference type="InterPro" id="IPR002885">
    <property type="entry name" value="PPR_rpt"/>
</dbReference>
<keyword evidence="3" id="KW-0175">Coiled coil</keyword>
<dbReference type="OrthoDB" id="185373at2759"/>
<feature type="repeat" description="PPR" evidence="2">
    <location>
        <begin position="208"/>
        <end position="242"/>
    </location>
</feature>
<evidence type="ECO:0000259" key="5">
    <source>
        <dbReference type="Pfam" id="PF17177"/>
    </source>
</evidence>
<reference evidence="6 7" key="1">
    <citation type="submission" date="2017-03" db="EMBL/GenBank/DDBJ databases">
        <title>Genome of the blue death feigning beetle - Asbolus verrucosus.</title>
        <authorList>
            <person name="Rider S.D."/>
        </authorList>
    </citation>
    <scope>NUCLEOTIDE SEQUENCE [LARGE SCALE GENOMIC DNA]</scope>
    <source>
        <strain evidence="6">Butters</strain>
        <tissue evidence="6">Head and leg muscle</tissue>
    </source>
</reference>
<name>A0A482VKM8_ASBVE</name>
<feature type="repeat" description="PPR" evidence="2">
    <location>
        <begin position="173"/>
        <end position="207"/>
    </location>
</feature>
<dbReference type="NCBIfam" id="TIGR00756">
    <property type="entry name" value="PPR"/>
    <property type="match status" value="2"/>
</dbReference>
<dbReference type="InterPro" id="IPR033490">
    <property type="entry name" value="LRP130"/>
</dbReference>
<keyword evidence="7" id="KW-1185">Reference proteome</keyword>
<accession>A0A482VKM8</accession>
<dbReference type="PROSITE" id="PS51375">
    <property type="entry name" value="PPR"/>
    <property type="match status" value="3"/>
</dbReference>
<feature type="region of interest" description="Disordered" evidence="4">
    <location>
        <begin position="1278"/>
        <end position="1303"/>
    </location>
</feature>
<proteinExistence type="predicted"/>
<evidence type="ECO:0000256" key="1">
    <source>
        <dbReference type="ARBA" id="ARBA00022737"/>
    </source>
</evidence>
<protein>
    <submittedName>
        <fullName evidence="6">Leucine-rich PPR motif-containing protein, mitochondrial</fullName>
    </submittedName>
</protein>
<feature type="domain" description="PROP1-like PPR" evidence="5">
    <location>
        <begin position="195"/>
        <end position="311"/>
    </location>
</feature>
<sequence>MASILRSSKFVRYIAGFARNVVLNTPREFDGNLVNTTQCLCGAVPRSFTSQIPAQHDQNLEHSLRRIDQDVRKVGRISRRDIEDVLEEIRNTRSATSSQSLLVIRCCGNLVPEELPEIRTKLVQEIWSTLNKLNVPMDISHYNALLRVYLENEHPFSPTEFLADLESKGIEPNRVTYQRLIARYCQDGDIEGATKILEYMREKQLPVNENVFNALIVGHSQTGDMDSAQGILGVMTQAGLEPSADTYTTLLCGYGKKGDIEAINKIFEECQSKEIYLLDKDYLDVIYALATNGNIEHIPSILSKVRRAMGYNQDAINLILRLINKGQEDAGFLVLETIVRSTNSDGVITPVGNFFIKQLVKANRPVERIIELCNKLEKNEMYSRALLLAAETSLELGNDNLAYPLLTELSKRDISIRQHYFWPLIVSKASDPTGQGIIDVLLQMNSFNITPNMETLREYVIPNLKGTSSDILAKLRYANVSLGVSGACLVHSLLQKHEIEEAAIISSQVNAYYNPDLIRRPLTAAFYITKDLASYIKVVRNVYENLDRLATARREEDLENLPSVDKHEVVGSFVLDLTTNPREFLENIENVLKGLIEQGLSISTTVAERLQDKLGGKMTEEISSMLGKLTSGDLTPVPITRKPPSYIPSHQMNTEQLERLVHNLDAKNQDTKGLKRQLLTLYYREKNLEKVEAVLAELENNDFVYSPGLYAQLADLYAHHDNEEKSLYYYEKLKESQGQDFIMDESKTLTVAQMLVRLGKFDEAIKIIENTPRDNKQEERNFNYYSQVWRFLNSLAEEGRVEDVNTLFDTLVKKEFMEVNNILLGPLIKVHLVKKELDKALDKFEWCVNQFKATPWKNELACQLIQAEDAERLQKLTDLSTSVHGEINSLYDLVFAFVECGRVRQARKILETPGLQNRPQRINTRCERYRQEGLVKPLEGLKDATKDLDHINRNDIYYQLLLSYIKQEEVEKALGLWTQMQEEDLLPTDEFLIALGNFLHNQGAAVPFKIPVDSTPKSVEKPNIQLFRRKLKAGDIEGALEFYRHNDSNFTITDSSLLIEKLIQNDRIREATKITLQLLDKNVIPLNRVFKFLLNKLANAGDLDSLSIIDSKVSQDVKKNISFDNRVCHANLIAGKAQQYLSKLEQEIDNAKEEDIKAIEEKFPRGNDTKAEEIWSKFLKEAPRIMFQRIVHAARDTKDEQLIKKLIDHLKISNVTEGAIGNAYSCLLDVLVAKDNYEEIPVVFETALKDVGLSHINRTAIVRVQEVYTKLNKPFNHQIPPKNVKNMSSTSTTSSSEEEARKT</sequence>
<evidence type="ECO:0000313" key="6">
    <source>
        <dbReference type="EMBL" id="RZC33330.1"/>
    </source>
</evidence>
<feature type="repeat" description="PPR" evidence="2">
    <location>
        <begin position="243"/>
        <end position="277"/>
    </location>
</feature>
<dbReference type="EMBL" id="QDEB01089906">
    <property type="protein sequence ID" value="RZC33330.1"/>
    <property type="molecule type" value="Genomic_DNA"/>
</dbReference>
<dbReference type="GO" id="GO:0005634">
    <property type="term" value="C:nucleus"/>
    <property type="evidence" value="ECO:0007669"/>
    <property type="project" value="TreeGrafter"/>
</dbReference>
<evidence type="ECO:0000313" key="7">
    <source>
        <dbReference type="Proteomes" id="UP000292052"/>
    </source>
</evidence>
<evidence type="ECO:0000256" key="4">
    <source>
        <dbReference type="SAM" id="MobiDB-lite"/>
    </source>
</evidence>
<dbReference type="STRING" id="1661398.A0A482VKM8"/>
<dbReference type="PANTHER" id="PTHR46669">
    <property type="entry name" value="LEUCINE-RICH PPR MOTIF-CONTAINING PROTEIN, MITOCHONDRIAL"/>
    <property type="match status" value="1"/>
</dbReference>
<dbReference type="Pfam" id="PF17177">
    <property type="entry name" value="PPR_long"/>
    <property type="match status" value="1"/>
</dbReference>
<keyword evidence="1" id="KW-0677">Repeat</keyword>
<dbReference type="GO" id="GO:0070129">
    <property type="term" value="P:regulation of mitochondrial translation"/>
    <property type="evidence" value="ECO:0007669"/>
    <property type="project" value="TreeGrafter"/>
</dbReference>
<dbReference type="InterPro" id="IPR011990">
    <property type="entry name" value="TPR-like_helical_dom_sf"/>
</dbReference>
<evidence type="ECO:0000256" key="3">
    <source>
        <dbReference type="SAM" id="Coils"/>
    </source>
</evidence>
<gene>
    <name evidence="6" type="ORF">BDFB_002128</name>
</gene>
<organism evidence="6 7">
    <name type="scientific">Asbolus verrucosus</name>
    <name type="common">Desert ironclad beetle</name>
    <dbReference type="NCBI Taxonomy" id="1661398"/>
    <lineage>
        <taxon>Eukaryota</taxon>
        <taxon>Metazoa</taxon>
        <taxon>Ecdysozoa</taxon>
        <taxon>Arthropoda</taxon>
        <taxon>Hexapoda</taxon>
        <taxon>Insecta</taxon>
        <taxon>Pterygota</taxon>
        <taxon>Neoptera</taxon>
        <taxon>Endopterygota</taxon>
        <taxon>Coleoptera</taxon>
        <taxon>Polyphaga</taxon>
        <taxon>Cucujiformia</taxon>
        <taxon>Tenebrionidae</taxon>
        <taxon>Pimeliinae</taxon>
        <taxon>Asbolus</taxon>
    </lineage>
</organism>
<feature type="coiled-coil region" evidence="3">
    <location>
        <begin position="1134"/>
        <end position="1161"/>
    </location>
</feature>
<comment type="caution">
    <text evidence="6">The sequence shown here is derived from an EMBL/GenBank/DDBJ whole genome shotgun (WGS) entry which is preliminary data.</text>
</comment>
<dbReference type="Gene3D" id="1.25.40.10">
    <property type="entry name" value="Tetratricopeptide repeat domain"/>
    <property type="match status" value="2"/>
</dbReference>
<dbReference type="GO" id="GO:0003730">
    <property type="term" value="F:mRNA 3'-UTR binding"/>
    <property type="evidence" value="ECO:0007669"/>
    <property type="project" value="TreeGrafter"/>
</dbReference>
<dbReference type="InterPro" id="IPR033443">
    <property type="entry name" value="PROP1-like_PPR_dom"/>
</dbReference>
<dbReference type="Proteomes" id="UP000292052">
    <property type="component" value="Unassembled WGS sequence"/>
</dbReference>
<evidence type="ECO:0000256" key="2">
    <source>
        <dbReference type="PROSITE-ProRule" id="PRU00708"/>
    </source>
</evidence>
<dbReference type="GO" id="GO:0005739">
    <property type="term" value="C:mitochondrion"/>
    <property type="evidence" value="ECO:0007669"/>
    <property type="project" value="TreeGrafter"/>
</dbReference>
<dbReference type="PANTHER" id="PTHR46669:SF1">
    <property type="entry name" value="LEUCINE-RICH PPR MOTIF-CONTAINING PROTEIN, MITOCHONDRIAL"/>
    <property type="match status" value="1"/>
</dbReference>